<feature type="domain" description="VWFA" evidence="2">
    <location>
        <begin position="77"/>
        <end position="172"/>
    </location>
</feature>
<dbReference type="InterPro" id="IPR036465">
    <property type="entry name" value="vWFA_dom_sf"/>
</dbReference>
<protein>
    <submittedName>
        <fullName evidence="4">Ca-activated chloride channel family protein</fullName>
    </submittedName>
    <submittedName>
        <fullName evidence="3">VWA domain-containing protein</fullName>
    </submittedName>
</protein>
<evidence type="ECO:0000313" key="5">
    <source>
        <dbReference type="Proteomes" id="UP000272781"/>
    </source>
</evidence>
<dbReference type="Proteomes" id="UP000272781">
    <property type="component" value="Unassembled WGS sequence"/>
</dbReference>
<dbReference type="EMBL" id="CP027432">
    <property type="protein sequence ID" value="QCI28707.1"/>
    <property type="molecule type" value="Genomic_DNA"/>
</dbReference>
<proteinExistence type="predicted"/>
<dbReference type="Pfam" id="PF13519">
    <property type="entry name" value="VWA_2"/>
    <property type="match status" value="1"/>
</dbReference>
<feature type="transmembrane region" description="Helical" evidence="1">
    <location>
        <begin position="244"/>
        <end position="263"/>
    </location>
</feature>
<evidence type="ECO:0000313" key="4">
    <source>
        <dbReference type="EMBL" id="ROR40560.1"/>
    </source>
</evidence>
<evidence type="ECO:0000313" key="3">
    <source>
        <dbReference type="EMBL" id="QCI28707.1"/>
    </source>
</evidence>
<dbReference type="RefSeq" id="WP_123351479.1">
    <property type="nucleotide sequence ID" value="NZ_CP027432.2"/>
</dbReference>
<name>A0AAJ4RDA4_9BACT</name>
<evidence type="ECO:0000313" key="6">
    <source>
        <dbReference type="Proteomes" id="UP000298805"/>
    </source>
</evidence>
<dbReference type="InterPro" id="IPR002035">
    <property type="entry name" value="VWF_A"/>
</dbReference>
<organism evidence="4 5">
    <name type="scientific">Caminibacter pacificus</name>
    <dbReference type="NCBI Taxonomy" id="1424653"/>
    <lineage>
        <taxon>Bacteria</taxon>
        <taxon>Pseudomonadati</taxon>
        <taxon>Campylobacterota</taxon>
        <taxon>Epsilonproteobacteria</taxon>
        <taxon>Nautiliales</taxon>
        <taxon>Nautiliaceae</taxon>
        <taxon>Caminibacter</taxon>
    </lineage>
</organism>
<reference evidence="6" key="1">
    <citation type="submission" date="2018-03" db="EMBL/GenBank/DDBJ databases">
        <title>A comparative analysis of the Nautiliaceae.</title>
        <authorList>
            <person name="Grosche A."/>
            <person name="Smedile F."/>
            <person name="Vetriani C."/>
        </authorList>
    </citation>
    <scope>NUCLEOTIDE SEQUENCE [LARGE SCALE GENOMIC DNA]</scope>
    <source>
        <strain evidence="6">TB6</strain>
    </source>
</reference>
<dbReference type="SUPFAM" id="SSF53300">
    <property type="entry name" value="vWA-like"/>
    <property type="match status" value="1"/>
</dbReference>
<keyword evidence="6" id="KW-1185">Reference proteome</keyword>
<dbReference type="AlphaFoldDB" id="A0AAJ4RDA4"/>
<sequence length="267" mass="30872">MEFLNFWAFLLLIFIPLFFAIRSKTLQINKKVIIKNKFTKKRRFSVFILAYIFLIIALARPVILNSSQKVKVSNLNLVILLDISKGMVCKDIYPNRYEAAVNKLKVLFKHLKYQNVALILVGENPYLLSPLTTDYSSILYLLSHVSKKDLFRGDSNFLEAFKTAKNIAQKPRVFLTISYKAPKFQNTINYIVGSKTCVIDGELFKTSQEGVHFSYSDQDVIQIANEINKISKSKEITIKKQKELFYYPLFIAILLIFIASFSIRIKK</sequence>
<dbReference type="Proteomes" id="UP000298805">
    <property type="component" value="Chromosome"/>
</dbReference>
<gene>
    <name evidence="3" type="ORF">C6V80_06940</name>
    <name evidence="4" type="ORF">EDC58_0035</name>
</gene>
<keyword evidence="1" id="KW-0812">Transmembrane</keyword>
<dbReference type="EMBL" id="RJVK01000001">
    <property type="protein sequence ID" value="ROR40560.1"/>
    <property type="molecule type" value="Genomic_DNA"/>
</dbReference>
<feature type="transmembrane region" description="Helical" evidence="1">
    <location>
        <begin position="6"/>
        <end position="23"/>
    </location>
</feature>
<keyword evidence="1" id="KW-1133">Transmembrane helix</keyword>
<feature type="transmembrane region" description="Helical" evidence="1">
    <location>
        <begin position="44"/>
        <end position="63"/>
    </location>
</feature>
<evidence type="ECO:0000259" key="2">
    <source>
        <dbReference type="Pfam" id="PF13519"/>
    </source>
</evidence>
<accession>A0AAJ4RDA4</accession>
<reference evidence="3" key="3">
    <citation type="submission" date="2019-06" db="EMBL/GenBank/DDBJ databases">
        <title>A comparative analysis of the Nautiliaceae.</title>
        <authorList>
            <person name="Grosche A."/>
            <person name="Smedile F."/>
            <person name="Vetriani C."/>
        </authorList>
    </citation>
    <scope>NUCLEOTIDE SEQUENCE</scope>
    <source>
        <strain evidence="3">TB6</strain>
    </source>
</reference>
<dbReference type="Gene3D" id="3.40.50.410">
    <property type="entry name" value="von Willebrand factor, type A domain"/>
    <property type="match status" value="1"/>
</dbReference>
<reference evidence="4 5" key="2">
    <citation type="submission" date="2018-11" db="EMBL/GenBank/DDBJ databases">
        <title>Genomic Encyclopedia of Type Strains, Phase IV (KMG-IV): sequencing the most valuable type-strain genomes for metagenomic binning, comparative biology and taxonomic classification.</title>
        <authorList>
            <person name="Goeker M."/>
        </authorList>
    </citation>
    <scope>NUCLEOTIDE SEQUENCE [LARGE SCALE GENOMIC DNA]</scope>
    <source>
        <strain evidence="4 5">DSM 27783</strain>
    </source>
</reference>
<evidence type="ECO:0000256" key="1">
    <source>
        <dbReference type="SAM" id="Phobius"/>
    </source>
</evidence>
<keyword evidence="1" id="KW-0472">Membrane</keyword>